<dbReference type="EMBL" id="BBJS01000068">
    <property type="protein sequence ID" value="GAN15814.1"/>
    <property type="molecule type" value="Genomic_DNA"/>
</dbReference>
<organism evidence="1 2">
    <name type="scientific">Sphingomonas paucimobilis NBRC 13935</name>
    <dbReference type="NCBI Taxonomy" id="1219050"/>
    <lineage>
        <taxon>Bacteria</taxon>
        <taxon>Pseudomonadati</taxon>
        <taxon>Pseudomonadota</taxon>
        <taxon>Alphaproteobacteria</taxon>
        <taxon>Sphingomonadales</taxon>
        <taxon>Sphingomonadaceae</taxon>
        <taxon>Sphingomonas</taxon>
    </lineage>
</organism>
<protein>
    <submittedName>
        <fullName evidence="1">DNA, contig: SP668</fullName>
    </submittedName>
</protein>
<gene>
    <name evidence="1" type="ORF">SP6_68_00080</name>
</gene>
<evidence type="ECO:0000313" key="2">
    <source>
        <dbReference type="Proteomes" id="UP000032025"/>
    </source>
</evidence>
<name>A0A0C9N8U2_SPHPI</name>
<comment type="caution">
    <text evidence="1">The sequence shown here is derived from an EMBL/GenBank/DDBJ whole genome shotgun (WGS) entry which is preliminary data.</text>
</comment>
<proteinExistence type="predicted"/>
<dbReference type="AlphaFoldDB" id="A0A0C9N8U2"/>
<keyword evidence="2" id="KW-1185">Reference proteome</keyword>
<dbReference type="Proteomes" id="UP000032025">
    <property type="component" value="Unassembled WGS sequence"/>
</dbReference>
<sequence length="217" mass="23899">MTAADDPGPDGGRGVAARIVFDPSVATVSEEEFNELVAIMRDGPNAKPLTPEAQWRRDYHKAMFHRRLVGVQPDLFGGKPVTHMYKAAPGPVSDWKPEPVEEKLSRIARDPQATFGIGRPALSPEELAVVIDGAANWLRIAQRVRIAGAFASYDGRAERRIGRKGVIWRLCSPVFAGHTYVYLDPTGAERVEKIVMVELRDVEPIDDALLVPVPFHA</sequence>
<dbReference type="RefSeq" id="WP_018251240.1">
    <property type="nucleotide sequence ID" value="NZ_BBJS01000068.1"/>
</dbReference>
<dbReference type="GeneID" id="93799813"/>
<reference evidence="1 2" key="1">
    <citation type="submission" date="2014-08" db="EMBL/GenBank/DDBJ databases">
        <title>Whole genome shotgun sequence of Sphingomonas paucimobilis NBRC 13935.</title>
        <authorList>
            <person name="Hosoyama A."/>
            <person name="Hashimoto M."/>
            <person name="Hosoyama Y."/>
            <person name="Noguchi M."/>
            <person name="Uohara A."/>
            <person name="Ohji S."/>
            <person name="Katano-Makiyama Y."/>
            <person name="Ichikawa N."/>
            <person name="Kimura A."/>
            <person name="Yamazoe A."/>
            <person name="Fujita N."/>
        </authorList>
    </citation>
    <scope>NUCLEOTIDE SEQUENCE [LARGE SCALE GENOMIC DNA]</scope>
    <source>
        <strain evidence="1 2">NBRC 13935</strain>
    </source>
</reference>
<evidence type="ECO:0000313" key="1">
    <source>
        <dbReference type="EMBL" id="GAN15814.1"/>
    </source>
</evidence>
<accession>A0A0C9N8U2</accession>